<dbReference type="Proteomes" id="UP000268162">
    <property type="component" value="Unassembled WGS sequence"/>
</dbReference>
<dbReference type="EMBL" id="ML002616">
    <property type="protein sequence ID" value="RKP36657.1"/>
    <property type="molecule type" value="Genomic_DNA"/>
</dbReference>
<reference evidence="3" key="1">
    <citation type="journal article" date="2018" name="Nat. Microbiol.">
        <title>Leveraging single-cell genomics to expand the fungal tree of life.</title>
        <authorList>
            <person name="Ahrendt S.R."/>
            <person name="Quandt C.A."/>
            <person name="Ciobanu D."/>
            <person name="Clum A."/>
            <person name="Salamov A."/>
            <person name="Andreopoulos B."/>
            <person name="Cheng J.F."/>
            <person name="Woyke T."/>
            <person name="Pelin A."/>
            <person name="Henrissat B."/>
            <person name="Reynolds N.K."/>
            <person name="Benny G.L."/>
            <person name="Smith M.E."/>
            <person name="James T.Y."/>
            <person name="Grigoriev I.V."/>
        </authorList>
    </citation>
    <scope>NUCLEOTIDE SEQUENCE [LARGE SCALE GENOMIC DNA]</scope>
    <source>
        <strain evidence="3">RSA 468</strain>
    </source>
</reference>
<accession>A0A4P9ZT58</accession>
<feature type="region of interest" description="Disordered" evidence="1">
    <location>
        <begin position="1"/>
        <end position="158"/>
    </location>
</feature>
<protein>
    <submittedName>
        <fullName evidence="2">Uncharacterized protein</fullName>
    </submittedName>
</protein>
<organism evidence="2 3">
    <name type="scientific">Dimargaris cristalligena</name>
    <dbReference type="NCBI Taxonomy" id="215637"/>
    <lineage>
        <taxon>Eukaryota</taxon>
        <taxon>Fungi</taxon>
        <taxon>Fungi incertae sedis</taxon>
        <taxon>Zoopagomycota</taxon>
        <taxon>Kickxellomycotina</taxon>
        <taxon>Dimargaritomycetes</taxon>
        <taxon>Dimargaritales</taxon>
        <taxon>Dimargaritaceae</taxon>
        <taxon>Dimargaris</taxon>
    </lineage>
</organism>
<dbReference type="AlphaFoldDB" id="A0A4P9ZT58"/>
<feature type="compositionally biased region" description="Acidic residues" evidence="1">
    <location>
        <begin position="145"/>
        <end position="158"/>
    </location>
</feature>
<feature type="compositionally biased region" description="Polar residues" evidence="1">
    <location>
        <begin position="37"/>
        <end position="46"/>
    </location>
</feature>
<keyword evidence="3" id="KW-1185">Reference proteome</keyword>
<name>A0A4P9ZT58_9FUNG</name>
<evidence type="ECO:0000313" key="2">
    <source>
        <dbReference type="EMBL" id="RKP36657.1"/>
    </source>
</evidence>
<sequence length="249" mass="27910">MAHPPNYQFTGLETARSDNTHPPNFRQGPRLARFSPMDSQNAQAEISNHRPHRLDDNLSMASDAPRQLTDSDSDDDSMYTANSSSSEHFFDWDTHPENPPSYDTGVAATQAHGYETDPTHPYHQPSVDDMASSIPHSNPMTDTDTFGDSDSSESDDDSLIYELGAPNELATFQRPPNLNLTEVPRSADEWVEFMSKHIEDLHPYPTLVDPTWLKKALTKIITEESLPSPETSEALIYHLIHRSLQKAPP</sequence>
<gene>
    <name evidence="2" type="ORF">BJ085DRAFT_31593</name>
</gene>
<evidence type="ECO:0000256" key="1">
    <source>
        <dbReference type="SAM" id="MobiDB-lite"/>
    </source>
</evidence>
<proteinExistence type="predicted"/>
<evidence type="ECO:0000313" key="3">
    <source>
        <dbReference type="Proteomes" id="UP000268162"/>
    </source>
</evidence>